<name>A0AAV9SVC4_9PEZI</name>
<dbReference type="Proteomes" id="UP001327957">
    <property type="component" value="Unassembled WGS sequence"/>
</dbReference>
<reference evidence="1 2" key="1">
    <citation type="submission" date="2023-04" db="EMBL/GenBank/DDBJ databases">
        <title>Colletotrichum tabacum stain YC1 causing leaf anthracnose on Nicotiana tabacum(L.) cv.</title>
        <authorList>
            <person name="Ji Z."/>
            <person name="Wang M."/>
            <person name="Zhang J."/>
            <person name="Wang N."/>
            <person name="Zhou Z."/>
        </authorList>
    </citation>
    <scope>NUCLEOTIDE SEQUENCE [LARGE SCALE GENOMIC DNA]</scope>
    <source>
        <strain evidence="1 2">YC1</strain>
    </source>
</reference>
<dbReference type="AlphaFoldDB" id="A0AAV9SVC4"/>
<proteinExistence type="predicted"/>
<keyword evidence="2" id="KW-1185">Reference proteome</keyword>
<evidence type="ECO:0000313" key="1">
    <source>
        <dbReference type="EMBL" id="KAK6207845.1"/>
    </source>
</evidence>
<sequence>MSEDVSHLWVGFVNIYSRCRLTFDEDKLYDFLGVIELFQELAGDVYLAGAWQSKLLHHLAWVVTKPAPKSAANHIKFYVQVMDSKTTMVGDDGMADAS</sequence>
<accession>A0AAV9SVC4</accession>
<gene>
    <name evidence="1" type="ORF">QIS74_12926</name>
</gene>
<protein>
    <submittedName>
        <fullName evidence="1">Heterokaryon incompatibility protein</fullName>
    </submittedName>
</protein>
<comment type="caution">
    <text evidence="1">The sequence shown here is derived from an EMBL/GenBank/DDBJ whole genome shotgun (WGS) entry which is preliminary data.</text>
</comment>
<organism evidence="1 2">
    <name type="scientific">Colletotrichum tabaci</name>
    <dbReference type="NCBI Taxonomy" id="1209068"/>
    <lineage>
        <taxon>Eukaryota</taxon>
        <taxon>Fungi</taxon>
        <taxon>Dikarya</taxon>
        <taxon>Ascomycota</taxon>
        <taxon>Pezizomycotina</taxon>
        <taxon>Sordariomycetes</taxon>
        <taxon>Hypocreomycetidae</taxon>
        <taxon>Glomerellales</taxon>
        <taxon>Glomerellaceae</taxon>
        <taxon>Colletotrichum</taxon>
        <taxon>Colletotrichum destructivum species complex</taxon>
    </lineage>
</organism>
<evidence type="ECO:0000313" key="2">
    <source>
        <dbReference type="Proteomes" id="UP001327957"/>
    </source>
</evidence>
<dbReference type="EMBL" id="JASAOK010000053">
    <property type="protein sequence ID" value="KAK6207845.1"/>
    <property type="molecule type" value="Genomic_DNA"/>
</dbReference>